<gene>
    <name evidence="4" type="ORF">PANT1444_LOCUS17992</name>
</gene>
<dbReference type="PANTHER" id="PTHR24171">
    <property type="entry name" value="ANKYRIN REPEAT DOMAIN-CONTAINING PROTEIN 39-RELATED"/>
    <property type="match status" value="1"/>
</dbReference>
<dbReference type="EMBL" id="HBEP01031871">
    <property type="protein sequence ID" value="CAD8505316.1"/>
    <property type="molecule type" value="Transcribed_RNA"/>
</dbReference>
<keyword evidence="2 3" id="KW-0040">ANK repeat</keyword>
<organism evidence="4">
    <name type="scientific">Phaeocystis antarctica</name>
    <dbReference type="NCBI Taxonomy" id="33657"/>
    <lineage>
        <taxon>Eukaryota</taxon>
        <taxon>Haptista</taxon>
        <taxon>Haptophyta</taxon>
        <taxon>Prymnesiophyceae</taxon>
        <taxon>Phaeocystales</taxon>
        <taxon>Phaeocystaceae</taxon>
        <taxon>Phaeocystis</taxon>
    </lineage>
</organism>
<dbReference type="InterPro" id="IPR002110">
    <property type="entry name" value="Ankyrin_rpt"/>
</dbReference>
<dbReference type="SUPFAM" id="SSF48403">
    <property type="entry name" value="Ankyrin repeat"/>
    <property type="match status" value="1"/>
</dbReference>
<dbReference type="InterPro" id="IPR036770">
    <property type="entry name" value="Ankyrin_rpt-contain_sf"/>
</dbReference>
<dbReference type="PROSITE" id="PS50088">
    <property type="entry name" value="ANK_REPEAT"/>
    <property type="match status" value="2"/>
</dbReference>
<dbReference type="Pfam" id="PF12796">
    <property type="entry name" value="Ank_2"/>
    <property type="match status" value="1"/>
</dbReference>
<feature type="repeat" description="ANK" evidence="3">
    <location>
        <begin position="82"/>
        <end position="114"/>
    </location>
</feature>
<dbReference type="Gene3D" id="1.25.40.20">
    <property type="entry name" value="Ankyrin repeat-containing domain"/>
    <property type="match status" value="1"/>
</dbReference>
<protein>
    <submittedName>
        <fullName evidence="4">Uncharacterized protein</fullName>
    </submittedName>
</protein>
<evidence type="ECO:0000256" key="3">
    <source>
        <dbReference type="PROSITE-ProRule" id="PRU00023"/>
    </source>
</evidence>
<evidence type="ECO:0000313" key="4">
    <source>
        <dbReference type="EMBL" id="CAD8505316.1"/>
    </source>
</evidence>
<dbReference type="SMART" id="SM00248">
    <property type="entry name" value="ANK"/>
    <property type="match status" value="3"/>
</dbReference>
<dbReference type="AlphaFoldDB" id="A0A7S0NC41"/>
<accession>A0A7S0NC41</accession>
<sequence length="134" mass="14290">MRARPFEMVFPAAPPDPAEMALFKAASEGDLATLTRLLEEGVNLEATVNGYNALMVAARCGKLDCLEYLIAKGASLNAQDSVKMTAMHLAADEGHTPCVESLLEAGADASLKDIDGLTASDHQSERRELLAQED</sequence>
<evidence type="ECO:0000256" key="2">
    <source>
        <dbReference type="ARBA" id="ARBA00023043"/>
    </source>
</evidence>
<evidence type="ECO:0000256" key="1">
    <source>
        <dbReference type="ARBA" id="ARBA00022737"/>
    </source>
</evidence>
<keyword evidence="1" id="KW-0677">Repeat</keyword>
<reference evidence="4" key="1">
    <citation type="submission" date="2021-01" db="EMBL/GenBank/DDBJ databases">
        <authorList>
            <person name="Corre E."/>
            <person name="Pelletier E."/>
            <person name="Niang G."/>
            <person name="Scheremetjew M."/>
            <person name="Finn R."/>
            <person name="Kale V."/>
            <person name="Holt S."/>
            <person name="Cochrane G."/>
            <person name="Meng A."/>
            <person name="Brown T."/>
            <person name="Cohen L."/>
        </authorList>
    </citation>
    <scope>NUCLEOTIDE SEQUENCE</scope>
    <source>
        <strain evidence="4">CCMP1374</strain>
    </source>
</reference>
<feature type="repeat" description="ANK" evidence="3">
    <location>
        <begin position="49"/>
        <end position="81"/>
    </location>
</feature>
<name>A0A7S0NC41_9EUKA</name>
<proteinExistence type="predicted"/>
<dbReference type="PANTHER" id="PTHR24171:SF9">
    <property type="entry name" value="ANKYRIN REPEAT DOMAIN-CONTAINING PROTEIN 39"/>
    <property type="match status" value="1"/>
</dbReference>
<dbReference type="PROSITE" id="PS50297">
    <property type="entry name" value="ANK_REP_REGION"/>
    <property type="match status" value="2"/>
</dbReference>